<comment type="similarity">
    <text evidence="1">Belongs to the peptidase S16 family.</text>
</comment>
<dbReference type="RefSeq" id="WP_102992803.1">
    <property type="nucleotide sequence ID" value="NZ_FXTU01000002.1"/>
</dbReference>
<dbReference type="InterPro" id="IPR027065">
    <property type="entry name" value="Lon_Prtase"/>
</dbReference>
<evidence type="ECO:0000256" key="2">
    <source>
        <dbReference type="SAM" id="Phobius"/>
    </source>
</evidence>
<dbReference type="PANTHER" id="PTHR10046">
    <property type="entry name" value="ATP DEPENDENT LON PROTEASE FAMILY MEMBER"/>
    <property type="match status" value="1"/>
</dbReference>
<comment type="caution">
    <text evidence="5">The sequence shown here is derived from an EMBL/GenBank/DDBJ whole genome shotgun (WGS) entry which is preliminary data.</text>
</comment>
<dbReference type="SUPFAM" id="SSF50156">
    <property type="entry name" value="PDZ domain-like"/>
    <property type="match status" value="1"/>
</dbReference>
<dbReference type="GO" id="GO:0004252">
    <property type="term" value="F:serine-type endopeptidase activity"/>
    <property type="evidence" value="ECO:0007669"/>
    <property type="project" value="UniProtKB-UniRule"/>
</dbReference>
<keyword evidence="1" id="KW-0378">Hydrolase</keyword>
<dbReference type="InterPro" id="IPR014721">
    <property type="entry name" value="Ribsml_uS5_D2-typ_fold_subgr"/>
</dbReference>
<reference evidence="5" key="1">
    <citation type="submission" date="2017-05" db="EMBL/GenBank/DDBJ databases">
        <authorList>
            <person name="Varghese N."/>
            <person name="Submissions S."/>
        </authorList>
    </citation>
    <scope>NUCLEOTIDE SEQUENCE</scope>
    <source>
        <strain evidence="5">DSM 45262</strain>
    </source>
</reference>
<organism evidence="5 6">
    <name type="scientific">Laceyella tengchongensis</name>
    <dbReference type="NCBI Taxonomy" id="574699"/>
    <lineage>
        <taxon>Bacteria</taxon>
        <taxon>Bacillati</taxon>
        <taxon>Bacillota</taxon>
        <taxon>Bacilli</taxon>
        <taxon>Bacillales</taxon>
        <taxon>Thermoactinomycetaceae</taxon>
        <taxon>Laceyella</taxon>
    </lineage>
</organism>
<protein>
    <recommendedName>
        <fullName evidence="1">endopeptidase La</fullName>
        <ecNumber evidence="1">3.4.21.53</ecNumber>
    </recommendedName>
</protein>
<dbReference type="EC" id="3.4.21.53" evidence="1"/>
<dbReference type="Pfam" id="PF05362">
    <property type="entry name" value="Lon_C"/>
    <property type="match status" value="1"/>
</dbReference>
<name>A0AA45WL40_9BACL</name>
<dbReference type="GO" id="GO:0004176">
    <property type="term" value="F:ATP-dependent peptidase activity"/>
    <property type="evidence" value="ECO:0007669"/>
    <property type="project" value="UniProtKB-UniRule"/>
</dbReference>
<feature type="domain" description="PDZ" evidence="3">
    <location>
        <begin position="137"/>
        <end position="192"/>
    </location>
</feature>
<dbReference type="PROSITE" id="PS50106">
    <property type="entry name" value="PDZ"/>
    <property type="match status" value="1"/>
</dbReference>
<dbReference type="InterPro" id="IPR036034">
    <property type="entry name" value="PDZ_sf"/>
</dbReference>
<evidence type="ECO:0000256" key="1">
    <source>
        <dbReference type="PROSITE-ProRule" id="PRU01122"/>
    </source>
</evidence>
<dbReference type="NCBIfam" id="NF041438">
    <property type="entry name" value="SepM_fam_S16"/>
    <property type="match status" value="1"/>
</dbReference>
<dbReference type="InterPro" id="IPR001478">
    <property type="entry name" value="PDZ"/>
</dbReference>
<dbReference type="SUPFAM" id="SSF54211">
    <property type="entry name" value="Ribosomal protein S5 domain 2-like"/>
    <property type="match status" value="1"/>
</dbReference>
<keyword evidence="2" id="KW-0472">Membrane</keyword>
<keyword evidence="2" id="KW-0812">Transmembrane</keyword>
<dbReference type="Pfam" id="PF13180">
    <property type="entry name" value="PDZ_2"/>
    <property type="match status" value="1"/>
</dbReference>
<accession>A0AA45WL40</accession>
<dbReference type="InterPro" id="IPR008269">
    <property type="entry name" value="Lon_proteolytic"/>
</dbReference>
<dbReference type="Gene3D" id="3.30.230.10">
    <property type="match status" value="1"/>
</dbReference>
<keyword evidence="2" id="KW-1133">Transmembrane helix</keyword>
<dbReference type="EMBL" id="FXTU01000002">
    <property type="protein sequence ID" value="SMP09970.1"/>
    <property type="molecule type" value="Genomic_DNA"/>
</dbReference>
<dbReference type="AlphaFoldDB" id="A0AA45WL40"/>
<dbReference type="Proteomes" id="UP001157946">
    <property type="component" value="Unassembled WGS sequence"/>
</dbReference>
<gene>
    <name evidence="5" type="ORF">SAMN06265361_102140</name>
</gene>
<comment type="catalytic activity">
    <reaction evidence="1">
        <text>Hydrolysis of proteins in presence of ATP.</text>
        <dbReference type="EC" id="3.4.21.53"/>
    </reaction>
</comment>
<evidence type="ECO:0000313" key="5">
    <source>
        <dbReference type="EMBL" id="SMP09970.1"/>
    </source>
</evidence>
<dbReference type="PROSITE" id="PS51786">
    <property type="entry name" value="LON_PROTEOLYTIC"/>
    <property type="match status" value="1"/>
</dbReference>
<sequence length="362" mass="39440">MSLNRFDQRNIWGVIALSIICFLIGGAFLIPIPYFAIGPGKVVEVGPLVTVGKEKGNEEGSFRLTTISMKQGAPVDLLLSRWTSTTELVPEEHILAEDEDKRDYQRRQTVNMRLSQNQAIVAAFRHAKRPVSQKVLGVEVERVLKEGASSLKEGDVIKRIDGEPVASIQQLISRLSRKRAGERVALTLLRDGKELRITASLVPLRVEPGSKPRAGLGIVPVEKVEVKTTPPTHIDAQEIGGPSAGLMFALEVLNRLVPEDLTRGYRIAGTGTITADGEVGQIGGIQHKVVAADKAGMDLFFCPKDIRPEDQNEKTAKQTVKRLGIKMKVIPVSDLDEAVQALKKLPPRGQASFKSKTLTGVA</sequence>
<dbReference type="GO" id="GO:0005524">
    <property type="term" value="F:ATP binding"/>
    <property type="evidence" value="ECO:0007669"/>
    <property type="project" value="InterPro"/>
</dbReference>
<dbReference type="SMART" id="SM00228">
    <property type="entry name" value="PDZ"/>
    <property type="match status" value="1"/>
</dbReference>
<dbReference type="Gene3D" id="2.30.42.10">
    <property type="match status" value="1"/>
</dbReference>
<dbReference type="InterPro" id="IPR020568">
    <property type="entry name" value="Ribosomal_Su5_D2-typ_SF"/>
</dbReference>
<keyword evidence="1" id="KW-0645">Protease</keyword>
<dbReference type="GO" id="GO:0006508">
    <property type="term" value="P:proteolysis"/>
    <property type="evidence" value="ECO:0007669"/>
    <property type="project" value="UniProtKB-KW"/>
</dbReference>
<feature type="active site" evidence="1">
    <location>
        <position position="243"/>
    </location>
</feature>
<evidence type="ECO:0000259" key="3">
    <source>
        <dbReference type="PROSITE" id="PS50106"/>
    </source>
</evidence>
<feature type="domain" description="Lon proteolytic" evidence="4">
    <location>
        <begin position="238"/>
        <end position="345"/>
    </location>
</feature>
<proteinExistence type="inferred from homology"/>
<keyword evidence="1" id="KW-0720">Serine protease</keyword>
<evidence type="ECO:0000313" key="6">
    <source>
        <dbReference type="Proteomes" id="UP001157946"/>
    </source>
</evidence>
<feature type="active site" evidence="1">
    <location>
        <position position="288"/>
    </location>
</feature>
<evidence type="ECO:0000259" key="4">
    <source>
        <dbReference type="PROSITE" id="PS51786"/>
    </source>
</evidence>
<feature type="transmembrane region" description="Helical" evidence="2">
    <location>
        <begin position="12"/>
        <end position="36"/>
    </location>
</feature>
<keyword evidence="6" id="KW-1185">Reference proteome</keyword>
<dbReference type="GO" id="GO:0030163">
    <property type="term" value="P:protein catabolic process"/>
    <property type="evidence" value="ECO:0007669"/>
    <property type="project" value="InterPro"/>
</dbReference>